<name>A0ABD3MZ08_9STRA</name>
<proteinExistence type="predicted"/>
<organism evidence="2 3">
    <name type="scientific">Discostella pseudostelligera</name>
    <dbReference type="NCBI Taxonomy" id="259834"/>
    <lineage>
        <taxon>Eukaryota</taxon>
        <taxon>Sar</taxon>
        <taxon>Stramenopiles</taxon>
        <taxon>Ochrophyta</taxon>
        <taxon>Bacillariophyta</taxon>
        <taxon>Coscinodiscophyceae</taxon>
        <taxon>Thalassiosirophycidae</taxon>
        <taxon>Stephanodiscales</taxon>
        <taxon>Stephanodiscaceae</taxon>
        <taxon>Discostella</taxon>
    </lineage>
</organism>
<dbReference type="Proteomes" id="UP001530293">
    <property type="component" value="Unassembled WGS sequence"/>
</dbReference>
<evidence type="ECO:0008006" key="4">
    <source>
        <dbReference type="Google" id="ProtNLM"/>
    </source>
</evidence>
<gene>
    <name evidence="2" type="ORF">ACHAWU_001211</name>
</gene>
<reference evidence="2 3" key="1">
    <citation type="submission" date="2024-10" db="EMBL/GenBank/DDBJ databases">
        <title>Updated reference genomes for cyclostephanoid diatoms.</title>
        <authorList>
            <person name="Roberts W.R."/>
            <person name="Alverson A.J."/>
        </authorList>
    </citation>
    <scope>NUCLEOTIDE SEQUENCE [LARGE SCALE GENOMIC DNA]</scope>
    <source>
        <strain evidence="2 3">AJA232-27</strain>
    </source>
</reference>
<protein>
    <recommendedName>
        <fullName evidence="4">DUF659 domain-containing protein</fullName>
    </recommendedName>
</protein>
<dbReference type="EMBL" id="JALLBG020000057">
    <property type="protein sequence ID" value="KAL3769143.1"/>
    <property type="molecule type" value="Genomic_DNA"/>
</dbReference>
<evidence type="ECO:0000313" key="3">
    <source>
        <dbReference type="Proteomes" id="UP001530293"/>
    </source>
</evidence>
<sequence>MDEDSAAMTSPMPPLMSVVDLATPASSQSSITAISGIAAVRPTATAVSASTESMFYSSIWECDMIEKEVSLDGKSGWKYSMDDIMEKQESAAQQLLTKKHGGRVSISSATSISKSGLSRQPSIAAALENASDIREANNAVLQMAIADLFHCENIPDSVVNSKRFRLVIQLARTVGKGFTYPNRQAIGKDLLDLNYKNVYESNVEALKKNAHIFGLAFLGDGATIKKMPLINVLAMCGSSAPPTTLLIKDCTDHMASGGKKDAPYIADLFEAKVNELDPTKRLTDIFLFDGASNVQKAGRLLAIKFPHAYCFHGGEHVVSLFFASIAKLTPIKALILKTCRLYNVFGSGAQHAVYAQFMAKSAVSNNGRQVGLIRGAGTRMALWFYAMMRLLRLKQPLKATIHQQQFLDLKLNSTTKAAVMDVQDDKFWKSIYILLRAVFPALKALRYCDSSQPMMDKLYFLSRRTTQALKNSQVSFNDTDLFGTTVIDGNLAREGEIVFGEEMEDEEDEVVQETPVAVVQEQLVPDDEDEEDEEESENPLLGVSSDDEEGHIEEIVDENSLGYKVRSHWEKRKVKLEHDYAITGWALCVMDEVRRDVDANLNGEHRNAIERVVERLHIPPCANPNEQVCTMSIGDVVNTFWKEYKQFQNRDGIFSKRGRWACRDVVEGRSHIWHENYSLPHTQVLGFVACRVTSKLCGIGAAERSWGGVKTIKDGNRSHIGSISLEKRAILYTTARIQDARAERERLEKSDAGKNGMFCDDDLIFNMDLEKFGVNVSELQGKPVERIFRAWVEDSEEGMRYKNDIVVKSILLEKYKNLVFTDTDSGSSTYGRTFTVSPTEMEFRRGRKKGLSGWMVIGESADDEVEDEPFSLEDACRYIASIPQEDGVQVIRRGEDDGGNVIGV</sequence>
<feature type="compositionally biased region" description="Acidic residues" evidence="1">
    <location>
        <begin position="524"/>
        <end position="537"/>
    </location>
</feature>
<accession>A0ABD3MZ08</accession>
<evidence type="ECO:0000313" key="2">
    <source>
        <dbReference type="EMBL" id="KAL3769143.1"/>
    </source>
</evidence>
<feature type="region of interest" description="Disordered" evidence="1">
    <location>
        <begin position="522"/>
        <end position="549"/>
    </location>
</feature>
<keyword evidence="3" id="KW-1185">Reference proteome</keyword>
<evidence type="ECO:0000256" key="1">
    <source>
        <dbReference type="SAM" id="MobiDB-lite"/>
    </source>
</evidence>
<comment type="caution">
    <text evidence="2">The sequence shown here is derived from an EMBL/GenBank/DDBJ whole genome shotgun (WGS) entry which is preliminary data.</text>
</comment>
<dbReference type="AlphaFoldDB" id="A0ABD3MZ08"/>